<protein>
    <submittedName>
        <fullName evidence="2">Uncharacterized protein</fullName>
    </submittedName>
</protein>
<dbReference type="AlphaFoldDB" id="A0A2T5VAX9"/>
<proteinExistence type="predicted"/>
<dbReference type="Proteomes" id="UP000244081">
    <property type="component" value="Unassembled WGS sequence"/>
</dbReference>
<feature type="region of interest" description="Disordered" evidence="1">
    <location>
        <begin position="1"/>
        <end position="28"/>
    </location>
</feature>
<evidence type="ECO:0000256" key="1">
    <source>
        <dbReference type="SAM" id="MobiDB-lite"/>
    </source>
</evidence>
<keyword evidence="3" id="KW-1185">Reference proteome</keyword>
<reference evidence="2 3" key="1">
    <citation type="submission" date="2018-04" db="EMBL/GenBank/DDBJ databases">
        <title>Genomic Encyclopedia of Archaeal and Bacterial Type Strains, Phase II (KMG-II): from individual species to whole genera.</title>
        <authorList>
            <person name="Goeker M."/>
        </authorList>
    </citation>
    <scope>NUCLEOTIDE SEQUENCE [LARGE SCALE GENOMIC DNA]</scope>
    <source>
        <strain evidence="2 3">DSM 23382</strain>
    </source>
</reference>
<evidence type="ECO:0000313" key="2">
    <source>
        <dbReference type="EMBL" id="PTW60904.1"/>
    </source>
</evidence>
<organism evidence="2 3">
    <name type="scientific">Breoghania corrubedonensis</name>
    <dbReference type="NCBI Taxonomy" id="665038"/>
    <lineage>
        <taxon>Bacteria</taxon>
        <taxon>Pseudomonadati</taxon>
        <taxon>Pseudomonadota</taxon>
        <taxon>Alphaproteobacteria</taxon>
        <taxon>Hyphomicrobiales</taxon>
        <taxon>Stappiaceae</taxon>
        <taxon>Breoghania</taxon>
    </lineage>
</organism>
<comment type="caution">
    <text evidence="2">The sequence shown here is derived from an EMBL/GenBank/DDBJ whole genome shotgun (WGS) entry which is preliminary data.</text>
</comment>
<accession>A0A2T5VAX9</accession>
<dbReference type="EMBL" id="QAYG01000003">
    <property type="protein sequence ID" value="PTW60904.1"/>
    <property type="molecule type" value="Genomic_DNA"/>
</dbReference>
<gene>
    <name evidence="2" type="ORF">C8N35_10385</name>
</gene>
<evidence type="ECO:0000313" key="3">
    <source>
        <dbReference type="Proteomes" id="UP000244081"/>
    </source>
</evidence>
<sequence>MIAPSRPRSRRCRAAHGCDDSRNGRGPSPVQSLMTWLKIILVALSLARKFVWGLGDRQFLDAGAAKAITAHLDACLVVSAAAGGLHRARCLLEPSPRRMGKGGLVGIAEQIGDLRE</sequence>
<name>A0A2T5VAX9_9HYPH</name>